<dbReference type="InterPro" id="IPR012334">
    <property type="entry name" value="Pectin_lyas_fold"/>
</dbReference>
<organism evidence="1 2">
    <name type="scientific">Anaerohalosphaera lusitana</name>
    <dbReference type="NCBI Taxonomy" id="1936003"/>
    <lineage>
        <taxon>Bacteria</taxon>
        <taxon>Pseudomonadati</taxon>
        <taxon>Planctomycetota</taxon>
        <taxon>Phycisphaerae</taxon>
        <taxon>Sedimentisphaerales</taxon>
        <taxon>Anaerohalosphaeraceae</taxon>
        <taxon>Anaerohalosphaera</taxon>
    </lineage>
</organism>
<keyword evidence="2" id="KW-1185">Reference proteome</keyword>
<dbReference type="AlphaFoldDB" id="A0A1U9NQ06"/>
<dbReference type="SUPFAM" id="SSF51126">
    <property type="entry name" value="Pectin lyase-like"/>
    <property type="match status" value="1"/>
</dbReference>
<gene>
    <name evidence="1" type="ORF">STSP2_02995</name>
</gene>
<dbReference type="Proteomes" id="UP000189674">
    <property type="component" value="Chromosome"/>
</dbReference>
<reference evidence="2" key="1">
    <citation type="submission" date="2017-02" db="EMBL/GenBank/DDBJ databases">
        <title>Comparative genomics and description of representatives of a novel lineage of planctomycetes thriving in anoxic sediments.</title>
        <authorList>
            <person name="Spring S."/>
            <person name="Bunk B."/>
            <person name="Sproer C."/>
        </authorList>
    </citation>
    <scope>NUCLEOTIDE SEQUENCE [LARGE SCALE GENOMIC DNA]</scope>
    <source>
        <strain evidence="2">ST-NAGAB-D1</strain>
    </source>
</reference>
<evidence type="ECO:0000313" key="1">
    <source>
        <dbReference type="EMBL" id="AQT69798.1"/>
    </source>
</evidence>
<dbReference type="KEGG" id="alus:STSP2_02995"/>
<dbReference type="STRING" id="1936003.STSP2_02995"/>
<proteinExistence type="predicted"/>
<accession>A0A1U9NQ06</accession>
<dbReference type="OrthoDB" id="516973at2"/>
<name>A0A1U9NQ06_9BACT</name>
<evidence type="ECO:0000313" key="2">
    <source>
        <dbReference type="Proteomes" id="UP000189674"/>
    </source>
</evidence>
<dbReference type="InterPro" id="IPR011050">
    <property type="entry name" value="Pectin_lyase_fold/virulence"/>
</dbReference>
<sequence length="529" mass="58398">MKDAMKRNIMKSKPAIVLVLFLALCLNGGCQDGSRVSHSVRSGDGLQAVLDSGNDLVLEKNTVYEIDETLVYKFDGQTIKTKDAESISDYATLRIKSPDLMLLLDGNHKDNIVLENVSLDGNRYRLSTVAKENVTGGGGQPPLVFFGGNGAEGQIVRNNVFMSTRTWSTLKVHEGAADILVEGNIFLGAGTGPRGNGREKREVPFAWGDAISCAAKNTIVRNNLIIDPTDVGIVFYGAPGSIAENNVIASVSRESLGAINLVDGFLYPLDDPNHFSYRNTTVRNNYIDAFGSRIHIAIPMGAGVWVPHLKDRILVGASVHGNTVAGGAAGYGYVVNGVEDFKVYGNKSTASYSGLADGLNARKRPDEPGPFLFDPDRIENCQLQEEFQPCQKHLLHLLRCNHGDTNDLGYRIYKYGEFEVKAVINAAYLEMLGREPTETEMTENIKWMQSTQTNADTLRRKLMAGDEFVEKFGRFLPDDLHPYRIELWLDIIDNIQKDSMKQKDSLPDAETIYRQAVLRLDRSKIGRSS</sequence>
<dbReference type="EMBL" id="CP019791">
    <property type="protein sequence ID" value="AQT69798.1"/>
    <property type="molecule type" value="Genomic_DNA"/>
</dbReference>
<protein>
    <submittedName>
        <fullName evidence="1">Uncharacterized protein</fullName>
    </submittedName>
</protein>
<dbReference type="Gene3D" id="2.160.20.10">
    <property type="entry name" value="Single-stranded right-handed beta-helix, Pectin lyase-like"/>
    <property type="match status" value="1"/>
</dbReference>